<evidence type="ECO:0000256" key="1">
    <source>
        <dbReference type="SAM" id="SignalP"/>
    </source>
</evidence>
<dbReference type="GeneID" id="55992102"/>
<sequence length="128" mass="13818">MHFLPILAVSLGNVLFASAYWKRATYYHDNNCDAGGDFAAQYFEYDPGSDGVYCFNVTAKAPVQSIYDPDVGGDPHTPGSSYYSSVSFDEPGCKGRSSKGNSQCVTAGSKNETFAIKSWQNVYHAGSS</sequence>
<evidence type="ECO:0008006" key="4">
    <source>
        <dbReference type="Google" id="ProtNLM"/>
    </source>
</evidence>
<proteinExistence type="predicted"/>
<feature type="chain" id="PRO_5028810369" description="AA1-like domain-containing protein" evidence="1">
    <location>
        <begin position="20"/>
        <end position="128"/>
    </location>
</feature>
<dbReference type="EMBL" id="CP055899">
    <property type="protein sequence ID" value="QKX57487.1"/>
    <property type="molecule type" value="Genomic_DNA"/>
</dbReference>
<reference evidence="3" key="1">
    <citation type="submission" date="2020-06" db="EMBL/GenBank/DDBJ databases">
        <title>A chromosome-scale genome assembly of Talaromyces rugulosus W13939.</title>
        <authorList>
            <person name="Wang B."/>
            <person name="Guo L."/>
            <person name="Ye K."/>
            <person name="Wang L."/>
        </authorList>
    </citation>
    <scope>NUCLEOTIDE SEQUENCE [LARGE SCALE GENOMIC DNA]</scope>
    <source>
        <strain evidence="3">W13939</strain>
    </source>
</reference>
<dbReference type="Proteomes" id="UP000509510">
    <property type="component" value="Chromosome II"/>
</dbReference>
<organism evidence="2 3">
    <name type="scientific">Talaromyces rugulosus</name>
    <name type="common">Penicillium rugulosum</name>
    <dbReference type="NCBI Taxonomy" id="121627"/>
    <lineage>
        <taxon>Eukaryota</taxon>
        <taxon>Fungi</taxon>
        <taxon>Dikarya</taxon>
        <taxon>Ascomycota</taxon>
        <taxon>Pezizomycotina</taxon>
        <taxon>Eurotiomycetes</taxon>
        <taxon>Eurotiomycetidae</taxon>
        <taxon>Eurotiales</taxon>
        <taxon>Trichocomaceae</taxon>
        <taxon>Talaromyces</taxon>
        <taxon>Talaromyces sect. Islandici</taxon>
    </lineage>
</organism>
<evidence type="ECO:0000313" key="3">
    <source>
        <dbReference type="Proteomes" id="UP000509510"/>
    </source>
</evidence>
<keyword evidence="3" id="KW-1185">Reference proteome</keyword>
<evidence type="ECO:0000313" key="2">
    <source>
        <dbReference type="EMBL" id="QKX57487.1"/>
    </source>
</evidence>
<dbReference type="AlphaFoldDB" id="A0A7H8QU44"/>
<feature type="signal peptide" evidence="1">
    <location>
        <begin position="1"/>
        <end position="19"/>
    </location>
</feature>
<dbReference type="KEGG" id="trg:TRUGW13939_04601"/>
<protein>
    <recommendedName>
        <fullName evidence="4">AA1-like domain-containing protein</fullName>
    </recommendedName>
</protein>
<gene>
    <name evidence="2" type="ORF">TRUGW13939_04601</name>
</gene>
<dbReference type="RefSeq" id="XP_035343665.1">
    <property type="nucleotide sequence ID" value="XM_035487772.1"/>
</dbReference>
<keyword evidence="1" id="KW-0732">Signal</keyword>
<dbReference type="OrthoDB" id="10275293at2759"/>
<name>A0A7H8QU44_TALRU</name>
<accession>A0A7H8QU44</accession>